<keyword evidence="3" id="KW-1185">Reference proteome</keyword>
<dbReference type="PANTHER" id="PTHR32108:SF9">
    <property type="entry name" value="REVERSE TRANSCRIPTASE RNASE H-LIKE DOMAIN-CONTAINING PROTEIN"/>
    <property type="match status" value="1"/>
</dbReference>
<dbReference type="Proteomes" id="UP000187203">
    <property type="component" value="Unassembled WGS sequence"/>
</dbReference>
<protein>
    <submittedName>
        <fullName evidence="2">Uncharacterized protein</fullName>
    </submittedName>
</protein>
<keyword evidence="1" id="KW-0472">Membrane</keyword>
<dbReference type="OrthoDB" id="912280at2759"/>
<evidence type="ECO:0000256" key="1">
    <source>
        <dbReference type="SAM" id="Phobius"/>
    </source>
</evidence>
<reference evidence="3" key="1">
    <citation type="submission" date="2013-09" db="EMBL/GenBank/DDBJ databases">
        <title>Corchorus olitorius genome sequencing.</title>
        <authorList>
            <person name="Alam M."/>
            <person name="Haque M.S."/>
            <person name="Islam M.S."/>
            <person name="Emdad E.M."/>
            <person name="Islam M.M."/>
            <person name="Ahmed B."/>
            <person name="Halim A."/>
            <person name="Hossen Q.M.M."/>
            <person name="Hossain M.Z."/>
            <person name="Ahmed R."/>
            <person name="Khan M.M."/>
            <person name="Islam R."/>
            <person name="Rashid M.M."/>
            <person name="Khan S.A."/>
            <person name="Rahman M.S."/>
            <person name="Alam M."/>
            <person name="Yahiya A.S."/>
            <person name="Khan M.S."/>
            <person name="Azam M.S."/>
            <person name="Haque T."/>
            <person name="Lashkar M.Z.H."/>
            <person name="Akhand A.I."/>
            <person name="Morshed G."/>
            <person name="Roy S."/>
            <person name="Uddin K.S."/>
            <person name="Rabeya T."/>
            <person name="Hossain A.S."/>
            <person name="Chowdhury A."/>
            <person name="Snigdha A.R."/>
            <person name="Mortoza M.S."/>
            <person name="Matin S.A."/>
            <person name="Hoque S.M.E."/>
            <person name="Islam M.K."/>
            <person name="Roy D.K."/>
            <person name="Haider R."/>
            <person name="Moosa M.M."/>
            <person name="Elias S.M."/>
            <person name="Hasan A.M."/>
            <person name="Jahan S."/>
            <person name="Shafiuddin M."/>
            <person name="Mahmood N."/>
            <person name="Shommy N.S."/>
        </authorList>
    </citation>
    <scope>NUCLEOTIDE SEQUENCE [LARGE SCALE GENOMIC DNA]</scope>
    <source>
        <strain evidence="3">cv. O-4</strain>
    </source>
</reference>
<name>A0A1R3IRU4_9ROSI</name>
<gene>
    <name evidence="2" type="ORF">COLO4_21666</name>
</gene>
<proteinExistence type="predicted"/>
<keyword evidence="1" id="KW-1133">Transmembrane helix</keyword>
<evidence type="ECO:0000313" key="2">
    <source>
        <dbReference type="EMBL" id="OMO85309.1"/>
    </source>
</evidence>
<comment type="caution">
    <text evidence="2">The sequence shown here is derived from an EMBL/GenBank/DDBJ whole genome shotgun (WGS) entry which is preliminary data.</text>
</comment>
<keyword evidence="1" id="KW-0812">Transmembrane</keyword>
<evidence type="ECO:0000313" key="3">
    <source>
        <dbReference type="Proteomes" id="UP000187203"/>
    </source>
</evidence>
<accession>A0A1R3IRU4</accession>
<dbReference type="EMBL" id="AWUE01017733">
    <property type="protein sequence ID" value="OMO85309.1"/>
    <property type="molecule type" value="Genomic_DNA"/>
</dbReference>
<sequence length="113" mass="12831">MPEFEKYDGTKNPKDHILSFQNKMAPFSTDYKFLMYSFMFSLTGLLLNSEAHRKALLKVMNQSYVSQNISVADLDHMAGNISAHGFIAFAEKDIPTGMKNSIKALHIRSNVKR</sequence>
<organism evidence="2 3">
    <name type="scientific">Corchorus olitorius</name>
    <dbReference type="NCBI Taxonomy" id="93759"/>
    <lineage>
        <taxon>Eukaryota</taxon>
        <taxon>Viridiplantae</taxon>
        <taxon>Streptophyta</taxon>
        <taxon>Embryophyta</taxon>
        <taxon>Tracheophyta</taxon>
        <taxon>Spermatophyta</taxon>
        <taxon>Magnoliopsida</taxon>
        <taxon>eudicotyledons</taxon>
        <taxon>Gunneridae</taxon>
        <taxon>Pentapetalae</taxon>
        <taxon>rosids</taxon>
        <taxon>malvids</taxon>
        <taxon>Malvales</taxon>
        <taxon>Malvaceae</taxon>
        <taxon>Grewioideae</taxon>
        <taxon>Apeibeae</taxon>
        <taxon>Corchorus</taxon>
    </lineage>
</organism>
<dbReference type="AlphaFoldDB" id="A0A1R3IRU4"/>
<feature type="transmembrane region" description="Helical" evidence="1">
    <location>
        <begin position="33"/>
        <end position="51"/>
    </location>
</feature>
<dbReference type="PANTHER" id="PTHR32108">
    <property type="entry name" value="DNA-DIRECTED RNA POLYMERASE SUBUNIT ALPHA"/>
    <property type="match status" value="1"/>
</dbReference>